<organism evidence="2 3">
    <name type="scientific">Chlorella sorokiniana</name>
    <name type="common">Freshwater green alga</name>
    <dbReference type="NCBI Taxonomy" id="3076"/>
    <lineage>
        <taxon>Eukaryota</taxon>
        <taxon>Viridiplantae</taxon>
        <taxon>Chlorophyta</taxon>
        <taxon>core chlorophytes</taxon>
        <taxon>Trebouxiophyceae</taxon>
        <taxon>Chlorellales</taxon>
        <taxon>Chlorellaceae</taxon>
        <taxon>Chlorella clade</taxon>
        <taxon>Chlorella</taxon>
    </lineage>
</organism>
<comment type="caution">
    <text evidence="2">The sequence shown here is derived from an EMBL/GenBank/DDBJ whole genome shotgun (WGS) entry which is preliminary data.</text>
</comment>
<keyword evidence="1" id="KW-0812">Transmembrane</keyword>
<dbReference type="Proteomes" id="UP000239899">
    <property type="component" value="Unassembled WGS sequence"/>
</dbReference>
<evidence type="ECO:0000313" key="3">
    <source>
        <dbReference type="Proteomes" id="UP000239899"/>
    </source>
</evidence>
<keyword evidence="1" id="KW-1133">Transmembrane helix</keyword>
<evidence type="ECO:0008006" key="4">
    <source>
        <dbReference type="Google" id="ProtNLM"/>
    </source>
</evidence>
<reference evidence="2 3" key="1">
    <citation type="journal article" date="2018" name="Plant J.">
        <title>Genome sequences of Chlorella sorokiniana UTEX 1602 and Micractinium conductrix SAG 241.80: implications to maltose excretion by a green alga.</title>
        <authorList>
            <person name="Arriola M.B."/>
            <person name="Velmurugan N."/>
            <person name="Zhang Y."/>
            <person name="Plunkett M.H."/>
            <person name="Hondzo H."/>
            <person name="Barney B.M."/>
        </authorList>
    </citation>
    <scope>NUCLEOTIDE SEQUENCE [LARGE SCALE GENOMIC DNA]</scope>
    <source>
        <strain evidence="3">UTEX 1602</strain>
    </source>
</reference>
<evidence type="ECO:0000313" key="2">
    <source>
        <dbReference type="EMBL" id="PRW58212.1"/>
    </source>
</evidence>
<sequence>MCGPTGSTFWLGLSIFAILFLSVLASLINNGYPYAGEWFEAKAQPGEHLEPLDEQRAVVVANLWKTVGIYAGVGILSGLMVFLHKVRGNL</sequence>
<dbReference type="EMBL" id="LHPG02000005">
    <property type="protein sequence ID" value="PRW58212.1"/>
    <property type="molecule type" value="Genomic_DNA"/>
</dbReference>
<keyword evidence="3" id="KW-1185">Reference proteome</keyword>
<feature type="transmembrane region" description="Helical" evidence="1">
    <location>
        <begin position="7"/>
        <end position="28"/>
    </location>
</feature>
<name>A0A2P6TVX9_CHLSO</name>
<gene>
    <name evidence="2" type="ORF">C2E21_2780</name>
</gene>
<keyword evidence="1" id="KW-0472">Membrane</keyword>
<evidence type="ECO:0000256" key="1">
    <source>
        <dbReference type="SAM" id="Phobius"/>
    </source>
</evidence>
<protein>
    <recommendedName>
        <fullName evidence="4">DUF1772 domain-containing protein</fullName>
    </recommendedName>
</protein>
<feature type="transmembrane region" description="Helical" evidence="1">
    <location>
        <begin position="63"/>
        <end position="83"/>
    </location>
</feature>
<accession>A0A2P6TVX9</accession>
<dbReference type="OrthoDB" id="67317at2759"/>
<dbReference type="AlphaFoldDB" id="A0A2P6TVX9"/>
<proteinExistence type="predicted"/>